<evidence type="ECO:0000256" key="7">
    <source>
        <dbReference type="SAM" id="SignalP"/>
    </source>
</evidence>
<feature type="signal peptide" evidence="7">
    <location>
        <begin position="1"/>
        <end position="37"/>
    </location>
</feature>
<evidence type="ECO:0000313" key="9">
    <source>
        <dbReference type="EMBL" id="AJT41231.1"/>
    </source>
</evidence>
<evidence type="ECO:0000313" key="10">
    <source>
        <dbReference type="Proteomes" id="UP000061839"/>
    </source>
</evidence>
<keyword evidence="2" id="KW-0964">Secreted</keyword>
<reference evidence="9 10" key="1">
    <citation type="journal article" date="2015" name="Genome Announc.">
        <title>Complete Genome Sequencing of Protease-Producing Novel Arthrobacter sp. Strain IHBB 11108 Using PacBio Single-Molecule Real-Time Sequencing Technology.</title>
        <authorList>
            <person name="Kiran S."/>
            <person name="Swarnkar M.K."/>
            <person name="Pal M."/>
            <person name="Thakur R."/>
            <person name="Tewari R."/>
            <person name="Singh A.K."/>
            <person name="Gulati A."/>
        </authorList>
    </citation>
    <scope>NUCLEOTIDE SEQUENCE [LARGE SCALE GENOMIC DNA]</scope>
    <source>
        <strain evidence="9 10">IHBB 11108</strain>
    </source>
</reference>
<keyword evidence="1" id="KW-0134">Cell wall</keyword>
<evidence type="ECO:0000256" key="6">
    <source>
        <dbReference type="SAM" id="Phobius"/>
    </source>
</evidence>
<keyword evidence="10" id="KW-1185">Reference proteome</keyword>
<feature type="domain" description="Gram-positive cocci surface proteins LPxTG" evidence="8">
    <location>
        <begin position="2112"/>
        <end position="2146"/>
    </location>
</feature>
<dbReference type="Proteomes" id="UP000061839">
    <property type="component" value="Chromosome"/>
</dbReference>
<evidence type="ECO:0000259" key="8">
    <source>
        <dbReference type="PROSITE" id="PS50847"/>
    </source>
</evidence>
<sequence length="2146" mass="207958">MRNPGGLRVSRKAWAGRLVAGIAAAALIALPITPAQAAGPTVSQALGKFFGGQVLGVNLDTIAALNGSLADNPNGAHPLGPNNQLSVSALGLNLSLGGALNLLGGANPLLAVGPAAQYSKAANNGDAVAASGAVSDQGAISVGAPGTPPADAHLDLGPVLDTVPALKSILSTARVDVGALASQAQQLAGGAPSSQYLVSDLKVQLTSPAIGGVYTTLRDQVVTPTSQALQTLANSLSAINIDLNVVALRAQGSVSAVLPDLSAVLPSGFLNGNVDNGVSINLATGAVILDLTKILTANGLNINNLPPNSQLFTGPIAAAIATGITSTLTDIIQGTVQRLTNAVNSTRVTGSLAISSLGAPLGNVTIDASLAQIQDNTSVIVSGSVAGLNLGLLNTLLKPLLRPAVTTLLNTVNNIQTTVVQPLINGAAALVAPILTALNQLVPVRVNVQPAVGDLGAGSFTVRALEIGILNLAAIDFASSTVHGTLAPVLTPTLSANPSTVEQGASSQISGTGFAPGDAVTITLPAAPGIPAVVVNATTDASGNLGPVPLPIPANYPLGAVTVSAHPTDSNVTADPTVQLTVIKHVYTTSLTADPTSLPQGGTTTVTGTGYEPGETVTISGPCVTPPVTITADPSGGFSTPVTLSASCPVGPTTITAEGNVSQTPATATVTISGPAYNTAITATPSSVPQGSSPVIAGTGFAPGESVTVTLPAKDGVGPVVVSGVTVAPDGTFSTPLTVPATYPLGAVNIDAVGAVSNTPASTAVTIVPAGAPALSANPASVAQGATTQISGTNFAAGENVVVTLPAASPAGAVTVNATADSAGNFTVPLTVPSNHPIGASFPVNATGDQSSTASTAIAVAKGSWTTTLTVTPATIAQTGTTTISGSGFAPGESVTVTLPAKDGVGPVTATNVLVAPDGTFSTPLTIPSNYPLGAVDVSALGPISDTAAATTLNVVAAGPASITAVPATVPQGGTTQLSGTNFKAGENVTITLPAASPAAAVTVNATADSAGNFTVPLTVPMNHPVGASFPLNAAGDQSSTANTTIGVSQGSWNTAITATPNPVAQSGELTVSGTGFAAGETVNVTLPAKDGVGPVTVPNVLVAPDGSFSTSLIVPANYPLGSVDVSALGPISNTAASATVDVVAAGPAAIAANPVQVPQGTATTITGTGYGAGEAVIVSLPAAAPAAAVSVPVTADSAGQFSVTLTVPMNHPVASGVLVSGNGPDHQATTPIDVTLGTWTPSISLAPSTVPQGSATSVTGSGFAAGESVTVTLPEKDGVGPISVTTTVNPDGTLVPVDLTVPASYPLGGTTLSAVGTVSGTPATAAATVVAAGPPSITPIPASVPQGGSTQIAGANFKAGEVVTLTFPAAAPAAAVTVTATANSAGQFTAVLNVPQNHPVGPTFPVTAVGDQASTAASSIAVTQGSWNTALAATPSNVPQGIPTTIDGTGFAAGESVTVTLPAAGGVGPVVVPNVLVAPDGSFSTPLTIPANYPLGAVTVSAVGPISNTPATVQLTVLPAGSPSISAAPPSVPQGGTTQISGTNFAAGENVTLTLPAADPASAVTVTATADSAGNFTVPLTVPMNHPVGASFPVNAVGDQGANTATTIGVTKGDWNPAVSANPSDVPQGSSTTISGTGFAAGEKVTITLPAKDGVGPVTVSDVVVAPDGTFSASLPVPANYPQGTSTVSVLGTISDTPATVDLNVVPGGAATLSANPGSVPQGGSTVVTGTNYGPGEQVVVSIPAAAPAAASSVTVTADSAGQFTVTLPVPKNHPVANDVLLSGNGPDHQATTTVDITKGSWETSITATPSEVPQGSNTTVTGSGFAAGEKVTVTLPAAGNAPAVTVSDVLVAPDGTFTATLPVPANYPQGAATVSVAGPISDTPATAPITVLPGGPATLTASPSQVPQGTQLTLTGANYAANELATITLPAAAPAAAVSVKVTTDSAGQFSTTMTVPQNHPIATGVVLTGVGADSERSASATIEVTKGTWTPTVTADPSTLVPGSTTTVSGHGFAAGEKITITLPAKGGVGPVVIKDVLVGPDGSFEQALSIPANYPLGQVQLSVLGSISNTKTATTLRLVAKPPVVKPSGQLPNNLPNNNGGQPGGGQLPNTGVAGLAMLLTISAGALLLGSATLLFSRRKNS</sequence>
<dbReference type="PATRIC" id="fig|1618207.4.peg.1283"/>
<protein>
    <recommendedName>
        <fullName evidence="8">Gram-positive cocci surface proteins LPxTG domain-containing protein</fullName>
    </recommendedName>
</protein>
<evidence type="ECO:0000256" key="4">
    <source>
        <dbReference type="ARBA" id="ARBA00023088"/>
    </source>
</evidence>
<feature type="compositionally biased region" description="Low complexity" evidence="5">
    <location>
        <begin position="2093"/>
        <end position="2104"/>
    </location>
</feature>
<organism evidence="9 10">
    <name type="scientific">Psychromicrobium lacuslunae</name>
    <dbReference type="NCBI Taxonomy" id="1618207"/>
    <lineage>
        <taxon>Bacteria</taxon>
        <taxon>Bacillati</taxon>
        <taxon>Actinomycetota</taxon>
        <taxon>Actinomycetes</taxon>
        <taxon>Micrococcales</taxon>
        <taxon>Micrococcaceae</taxon>
        <taxon>Psychromicrobium</taxon>
    </lineage>
</organism>
<dbReference type="NCBIfam" id="NF033766">
    <property type="entry name" value="choice_anch_G"/>
    <property type="match status" value="1"/>
</dbReference>
<feature type="chain" id="PRO_5002274026" description="Gram-positive cocci surface proteins LPxTG domain-containing protein" evidence="7">
    <location>
        <begin position="38"/>
        <end position="2146"/>
    </location>
</feature>
<gene>
    <name evidence="9" type="ORF">UM93_06325</name>
</gene>
<dbReference type="InterPro" id="IPR019931">
    <property type="entry name" value="LPXTG_anchor"/>
</dbReference>
<dbReference type="KEGG" id="ari:UM93_06325"/>
<dbReference type="RefSeq" id="WP_045074433.1">
    <property type="nucleotide sequence ID" value="NZ_CP011005.1"/>
</dbReference>
<evidence type="ECO:0000256" key="2">
    <source>
        <dbReference type="ARBA" id="ARBA00022525"/>
    </source>
</evidence>
<keyword evidence="6" id="KW-1133">Transmembrane helix</keyword>
<name>A0A0D4BYQ3_9MICC</name>
<dbReference type="HOGENOM" id="CLU_231809_0_0_11"/>
<dbReference type="InterPro" id="IPR047900">
    <property type="entry name" value="Choice_anch_G"/>
</dbReference>
<feature type="transmembrane region" description="Helical" evidence="6">
    <location>
        <begin position="2117"/>
        <end position="2140"/>
    </location>
</feature>
<keyword evidence="6" id="KW-0472">Membrane</keyword>
<keyword evidence="3 7" id="KW-0732">Signal</keyword>
<evidence type="ECO:0000256" key="1">
    <source>
        <dbReference type="ARBA" id="ARBA00022512"/>
    </source>
</evidence>
<proteinExistence type="predicted"/>
<keyword evidence="4" id="KW-0572">Peptidoglycan-anchor</keyword>
<dbReference type="NCBIfam" id="TIGR01167">
    <property type="entry name" value="LPXTG_anchor"/>
    <property type="match status" value="1"/>
</dbReference>
<evidence type="ECO:0000256" key="5">
    <source>
        <dbReference type="SAM" id="MobiDB-lite"/>
    </source>
</evidence>
<dbReference type="PROSITE" id="PS50847">
    <property type="entry name" value="GRAM_POS_ANCHORING"/>
    <property type="match status" value="1"/>
</dbReference>
<evidence type="ECO:0000256" key="3">
    <source>
        <dbReference type="ARBA" id="ARBA00022729"/>
    </source>
</evidence>
<dbReference type="Gene3D" id="2.60.40.230">
    <property type="entry name" value="Neocarzinostatin-like"/>
    <property type="match status" value="2"/>
</dbReference>
<dbReference type="OrthoDB" id="4962063at2"/>
<accession>A0A0D4BYQ3</accession>
<dbReference type="EMBL" id="CP011005">
    <property type="protein sequence ID" value="AJT41231.1"/>
    <property type="molecule type" value="Genomic_DNA"/>
</dbReference>
<dbReference type="STRING" id="1618207.UM93_06325"/>
<keyword evidence="6" id="KW-0812">Transmembrane</keyword>
<feature type="region of interest" description="Disordered" evidence="5">
    <location>
        <begin position="2088"/>
        <end position="2112"/>
    </location>
</feature>